<keyword evidence="2" id="KW-1185">Reference proteome</keyword>
<sequence>MEIKSSIPFYFDTILNIKFENLSYIQFFKSPRTHFNFFLNSEYHEFFAVLAIFQLNFILKINKKYFIARFRNHIPIGEKRKPGRPAKAKQALIVQHFPTNTNLTTCAFYQVKQMSTFGNKKKCTITLRKLASNKIITI</sequence>
<name>A0A3M7RM69_BRAPC</name>
<evidence type="ECO:0000313" key="2">
    <source>
        <dbReference type="Proteomes" id="UP000276133"/>
    </source>
</evidence>
<proteinExistence type="predicted"/>
<dbReference type="Proteomes" id="UP000276133">
    <property type="component" value="Unassembled WGS sequence"/>
</dbReference>
<reference evidence="1 2" key="1">
    <citation type="journal article" date="2018" name="Sci. Rep.">
        <title>Genomic signatures of local adaptation to the degree of environmental predictability in rotifers.</title>
        <authorList>
            <person name="Franch-Gras L."/>
            <person name="Hahn C."/>
            <person name="Garcia-Roger E.M."/>
            <person name="Carmona M.J."/>
            <person name="Serra M."/>
            <person name="Gomez A."/>
        </authorList>
    </citation>
    <scope>NUCLEOTIDE SEQUENCE [LARGE SCALE GENOMIC DNA]</scope>
    <source>
        <strain evidence="1">HYR1</strain>
    </source>
</reference>
<comment type="caution">
    <text evidence="1">The sequence shown here is derived from an EMBL/GenBank/DDBJ whole genome shotgun (WGS) entry which is preliminary data.</text>
</comment>
<dbReference type="AlphaFoldDB" id="A0A3M7RM69"/>
<protein>
    <submittedName>
        <fullName evidence="1">Uncharacterized protein</fullName>
    </submittedName>
</protein>
<dbReference type="EMBL" id="REGN01003113">
    <property type="protein sequence ID" value="RNA24487.1"/>
    <property type="molecule type" value="Genomic_DNA"/>
</dbReference>
<accession>A0A3M7RM69</accession>
<evidence type="ECO:0000313" key="1">
    <source>
        <dbReference type="EMBL" id="RNA24487.1"/>
    </source>
</evidence>
<gene>
    <name evidence="1" type="ORF">BpHYR1_048615</name>
</gene>
<organism evidence="1 2">
    <name type="scientific">Brachionus plicatilis</name>
    <name type="common">Marine rotifer</name>
    <name type="synonym">Brachionus muelleri</name>
    <dbReference type="NCBI Taxonomy" id="10195"/>
    <lineage>
        <taxon>Eukaryota</taxon>
        <taxon>Metazoa</taxon>
        <taxon>Spiralia</taxon>
        <taxon>Gnathifera</taxon>
        <taxon>Rotifera</taxon>
        <taxon>Eurotatoria</taxon>
        <taxon>Monogononta</taxon>
        <taxon>Pseudotrocha</taxon>
        <taxon>Ploima</taxon>
        <taxon>Brachionidae</taxon>
        <taxon>Brachionus</taxon>
    </lineage>
</organism>